<gene>
    <name evidence="3" type="primary">fhuF</name>
    <name evidence="3" type="ORF">HHA01_04890</name>
</gene>
<evidence type="ECO:0000313" key="4">
    <source>
        <dbReference type="Proteomes" id="UP000319812"/>
    </source>
</evidence>
<dbReference type="InterPro" id="IPR022770">
    <property type="entry name" value="IucA/IucC-like_C"/>
</dbReference>
<evidence type="ECO:0000259" key="1">
    <source>
        <dbReference type="Pfam" id="PF06276"/>
    </source>
</evidence>
<dbReference type="InterPro" id="IPR024726">
    <property type="entry name" value="FhuF_C"/>
</dbReference>
<evidence type="ECO:0000313" key="3">
    <source>
        <dbReference type="EMBL" id="GED21512.1"/>
    </source>
</evidence>
<keyword evidence="4" id="KW-1185">Reference proteome</keyword>
<dbReference type="Pfam" id="PF11575">
    <property type="entry name" value="FhuF_C"/>
    <property type="match status" value="1"/>
</dbReference>
<feature type="domain" description="Aerobactin siderophore biosynthesis IucA/IucC-like C-terminal" evidence="1">
    <location>
        <begin position="62"/>
        <end position="208"/>
    </location>
</feature>
<evidence type="ECO:0000259" key="2">
    <source>
        <dbReference type="Pfam" id="PF11575"/>
    </source>
</evidence>
<reference evidence="3 4" key="1">
    <citation type="submission" date="2019-06" db="EMBL/GenBank/DDBJ databases">
        <title>Whole genome shotgun sequence of Halomonas halmophila NBRC 15537.</title>
        <authorList>
            <person name="Hosoyama A."/>
            <person name="Uohara A."/>
            <person name="Ohji S."/>
            <person name="Ichikawa N."/>
        </authorList>
    </citation>
    <scope>NUCLEOTIDE SEQUENCE [LARGE SCALE GENOMIC DNA]</scope>
    <source>
        <strain evidence="3 4">NBRC 15537</strain>
    </source>
</reference>
<dbReference type="AlphaFoldDB" id="A0A4Y4EUC2"/>
<sequence>MSLALSSLYIGPMEQLTPPRVSNDPMPDTIAASELLEPARLEALMADFSARYPGGDRRALVSLWTKWHFAAVTSTSLAANLLLERDLPLGLNELRLILAPEGHVAGLCLKDEGRPLAELDGPGRFATLIDDHLTPLIEGLAAYSGASPKVFWSNAGNYFEHFTQAVPMHPMASASTAEPAQQLLASRKLADGRRNPLYQPVRYVNAANDDGDGGAPKRVRRLCCIRYLIDEMGYCGNCPLECREQRAAKGASAR</sequence>
<protein>
    <submittedName>
        <fullName evidence="3">Ferric iron reductase FhuF</fullName>
    </submittedName>
</protein>
<dbReference type="OrthoDB" id="8993954at2"/>
<name>A0A4Y4EUC2_9GAMM</name>
<dbReference type="GO" id="GO:0003824">
    <property type="term" value="F:catalytic activity"/>
    <property type="evidence" value="ECO:0007669"/>
    <property type="project" value="UniProtKB-ARBA"/>
</dbReference>
<dbReference type="Proteomes" id="UP000319812">
    <property type="component" value="Unassembled WGS sequence"/>
</dbReference>
<dbReference type="GO" id="GO:0051537">
    <property type="term" value="F:2 iron, 2 sulfur cluster binding"/>
    <property type="evidence" value="ECO:0007669"/>
    <property type="project" value="InterPro"/>
</dbReference>
<dbReference type="EMBL" id="BJOC01000010">
    <property type="protein sequence ID" value="GED21512.1"/>
    <property type="molecule type" value="Genomic_DNA"/>
</dbReference>
<feature type="domain" description="Ferric siderophore reductase C-terminal" evidence="2">
    <location>
        <begin position="220"/>
        <end position="240"/>
    </location>
</feature>
<dbReference type="NCBIfam" id="TIGR03951">
    <property type="entry name" value="Fe_III_red_FhuF"/>
    <property type="match status" value="1"/>
</dbReference>
<comment type="caution">
    <text evidence="3">The sequence shown here is derived from an EMBL/GenBank/DDBJ whole genome shotgun (WGS) entry which is preliminary data.</text>
</comment>
<dbReference type="Pfam" id="PF06276">
    <property type="entry name" value="FhuF"/>
    <property type="match status" value="1"/>
</dbReference>
<accession>A0A4Y4EUC2</accession>
<organism evidence="3 4">
    <name type="scientific">Halomonas halmophila</name>
    <dbReference type="NCBI Taxonomy" id="252"/>
    <lineage>
        <taxon>Bacteria</taxon>
        <taxon>Pseudomonadati</taxon>
        <taxon>Pseudomonadota</taxon>
        <taxon>Gammaproteobacteria</taxon>
        <taxon>Oceanospirillales</taxon>
        <taxon>Halomonadaceae</taxon>
        <taxon>Halomonas</taxon>
    </lineage>
</organism>
<proteinExistence type="predicted"/>
<dbReference type="InterPro" id="IPR008090">
    <property type="entry name" value="Fe_iron_reduct"/>
</dbReference>
<dbReference type="RefSeq" id="WP_141317522.1">
    <property type="nucleotide sequence ID" value="NZ_BJOC01000010.1"/>
</dbReference>